<organism evidence="3 4">
    <name type="scientific">Symplocastrum torsivum CPER-KK1</name>
    <dbReference type="NCBI Taxonomy" id="450513"/>
    <lineage>
        <taxon>Bacteria</taxon>
        <taxon>Bacillati</taxon>
        <taxon>Cyanobacteriota</taxon>
        <taxon>Cyanophyceae</taxon>
        <taxon>Oscillatoriophycideae</taxon>
        <taxon>Oscillatoriales</taxon>
        <taxon>Microcoleaceae</taxon>
        <taxon>Symplocastrum</taxon>
    </lineage>
</organism>
<dbReference type="GO" id="GO:0008270">
    <property type="term" value="F:zinc ion binding"/>
    <property type="evidence" value="ECO:0007669"/>
    <property type="project" value="InterPro"/>
</dbReference>
<evidence type="ECO:0000256" key="1">
    <source>
        <dbReference type="SAM" id="Phobius"/>
    </source>
</evidence>
<proteinExistence type="predicted"/>
<comment type="caution">
    <text evidence="3">The sequence shown here is derived from an EMBL/GenBank/DDBJ whole genome shotgun (WGS) entry which is preliminary data.</text>
</comment>
<reference evidence="3" key="2">
    <citation type="journal article" date="2022" name="Microbiol. Resour. Announc.">
        <title>Metagenome Sequencing to Explore Phylogenomics of Terrestrial Cyanobacteria.</title>
        <authorList>
            <person name="Ward R.D."/>
            <person name="Stajich J.E."/>
            <person name="Johansen J.R."/>
            <person name="Huntemann M."/>
            <person name="Clum A."/>
            <person name="Foster B."/>
            <person name="Foster B."/>
            <person name="Roux S."/>
            <person name="Palaniappan K."/>
            <person name="Varghese N."/>
            <person name="Mukherjee S."/>
            <person name="Reddy T.B.K."/>
            <person name="Daum C."/>
            <person name="Copeland A."/>
            <person name="Chen I.A."/>
            <person name="Ivanova N.N."/>
            <person name="Kyrpides N.C."/>
            <person name="Shapiro N."/>
            <person name="Eloe-Fadrosh E.A."/>
            <person name="Pietrasiak N."/>
        </authorList>
    </citation>
    <scope>NUCLEOTIDE SEQUENCE</scope>
    <source>
        <strain evidence="3">CPER-KK1</strain>
    </source>
</reference>
<dbReference type="CDD" id="cd04279">
    <property type="entry name" value="ZnMc_MMP_like_1"/>
    <property type="match status" value="1"/>
</dbReference>
<dbReference type="Gene3D" id="3.40.390.10">
    <property type="entry name" value="Collagenase (Catalytic Domain)"/>
    <property type="match status" value="1"/>
</dbReference>
<evidence type="ECO:0000259" key="2">
    <source>
        <dbReference type="SMART" id="SM00235"/>
    </source>
</evidence>
<dbReference type="Proteomes" id="UP000753908">
    <property type="component" value="Unassembled WGS sequence"/>
</dbReference>
<gene>
    <name evidence="3" type="ORF">KME25_00330</name>
</gene>
<dbReference type="AlphaFoldDB" id="A0A951PFP4"/>
<dbReference type="SUPFAM" id="SSF55486">
    <property type="entry name" value="Metalloproteases ('zincins'), catalytic domain"/>
    <property type="match status" value="1"/>
</dbReference>
<evidence type="ECO:0000313" key="3">
    <source>
        <dbReference type="EMBL" id="MBW4542886.1"/>
    </source>
</evidence>
<dbReference type="InterPro" id="IPR006026">
    <property type="entry name" value="Peptidase_Metallo"/>
</dbReference>
<feature type="domain" description="Peptidase metallopeptidase" evidence="2">
    <location>
        <begin position="104"/>
        <end position="302"/>
    </location>
</feature>
<sequence length="318" mass="35478">MRCRQNSNWRCLILIGTAIASTVLVIFTSLQVDAQLQTPGFIPEGNLTSQSAPPKLNDFLVAAELSSSSLPVPQAHPLPSTLVQWQYTTGAGDYFSDVKLTPVGYLVWFRFPVKVYVARPLDQAEASPSIQRFDNWVEAVLQAVQEWGVYLPLEVIAQPEGADISILRSRPPLQASLNRETGQFNLPRARSAETNYEFYLSTAVDRNIEADTGESQGTASHQIPQLNATQSEPVLSQRFTIQLSPDQTVEYTLATARHELGHALGIWGHSPLETDTMYFSQVRNPPQISVRDINTLKRIYEQPTRLGWSLVSQPSREE</sequence>
<protein>
    <submittedName>
        <fullName evidence="3">Peptidase</fullName>
    </submittedName>
</protein>
<name>A0A951PFP4_9CYAN</name>
<dbReference type="SMART" id="SM00235">
    <property type="entry name" value="ZnMc"/>
    <property type="match status" value="1"/>
</dbReference>
<keyword evidence="1" id="KW-1133">Transmembrane helix</keyword>
<keyword evidence="1" id="KW-0472">Membrane</keyword>
<reference evidence="3" key="1">
    <citation type="submission" date="2021-05" db="EMBL/GenBank/DDBJ databases">
        <authorList>
            <person name="Pietrasiak N."/>
            <person name="Ward R."/>
            <person name="Stajich J.E."/>
            <person name="Kurbessoian T."/>
        </authorList>
    </citation>
    <scope>NUCLEOTIDE SEQUENCE</scope>
    <source>
        <strain evidence="3">CPER-KK1</strain>
    </source>
</reference>
<accession>A0A951PFP4</accession>
<feature type="transmembrane region" description="Helical" evidence="1">
    <location>
        <begin position="12"/>
        <end position="30"/>
    </location>
</feature>
<dbReference type="EMBL" id="JAHHIF010000001">
    <property type="protein sequence ID" value="MBW4542886.1"/>
    <property type="molecule type" value="Genomic_DNA"/>
</dbReference>
<evidence type="ECO:0000313" key="4">
    <source>
        <dbReference type="Proteomes" id="UP000753908"/>
    </source>
</evidence>
<dbReference type="GO" id="GO:0006508">
    <property type="term" value="P:proteolysis"/>
    <property type="evidence" value="ECO:0007669"/>
    <property type="project" value="InterPro"/>
</dbReference>
<dbReference type="InterPro" id="IPR024079">
    <property type="entry name" value="MetalloPept_cat_dom_sf"/>
</dbReference>
<keyword evidence="1" id="KW-0812">Transmembrane</keyword>
<dbReference type="GO" id="GO:0008237">
    <property type="term" value="F:metallopeptidase activity"/>
    <property type="evidence" value="ECO:0007669"/>
    <property type="project" value="InterPro"/>
</dbReference>